<keyword evidence="2" id="KW-0326">Glycosidase</keyword>
<dbReference type="InterPro" id="IPR013783">
    <property type="entry name" value="Ig-like_fold"/>
</dbReference>
<feature type="region of interest" description="Disordered" evidence="4">
    <location>
        <begin position="1535"/>
        <end position="1559"/>
    </location>
</feature>
<dbReference type="Gene3D" id="2.60.40.10">
    <property type="entry name" value="Immunoglobulins"/>
    <property type="match status" value="5"/>
</dbReference>
<evidence type="ECO:0000256" key="2">
    <source>
        <dbReference type="ARBA" id="ARBA00023295"/>
    </source>
</evidence>
<organism evidence="6 7">
    <name type="scientific">Cellulomonas iranensis</name>
    <dbReference type="NCBI Taxonomy" id="76862"/>
    <lineage>
        <taxon>Bacteria</taxon>
        <taxon>Bacillati</taxon>
        <taxon>Actinomycetota</taxon>
        <taxon>Actinomycetes</taxon>
        <taxon>Micrococcales</taxon>
        <taxon>Cellulomonadaceae</taxon>
        <taxon>Cellulomonas</taxon>
    </lineage>
</organism>
<keyword evidence="1" id="KW-0677">Repeat</keyword>
<keyword evidence="3" id="KW-0624">Polysaccharide degradation</keyword>
<comment type="caution">
    <text evidence="6">The sequence shown here is derived from an EMBL/GenBank/DDBJ whole genome shotgun (WGS) entry which is preliminary data.</text>
</comment>
<reference evidence="6 7" key="1">
    <citation type="submission" date="2023-07" db="EMBL/GenBank/DDBJ databases">
        <title>Sequencing the genomes of 1000 actinobacteria strains.</title>
        <authorList>
            <person name="Klenk H.-P."/>
        </authorList>
    </citation>
    <scope>NUCLEOTIDE SEQUENCE [LARGE SCALE GENOMIC DNA]</scope>
    <source>
        <strain evidence="6 7">DSM 14785</strain>
    </source>
</reference>
<feature type="region of interest" description="Disordered" evidence="4">
    <location>
        <begin position="350"/>
        <end position="387"/>
    </location>
</feature>
<evidence type="ECO:0000256" key="3">
    <source>
        <dbReference type="ARBA" id="ARBA00023326"/>
    </source>
</evidence>
<evidence type="ECO:0000259" key="5">
    <source>
        <dbReference type="PROSITE" id="PS50853"/>
    </source>
</evidence>
<dbReference type="Proteomes" id="UP001240250">
    <property type="component" value="Unassembled WGS sequence"/>
</dbReference>
<feature type="domain" description="Fibronectin type-III" evidence="5">
    <location>
        <begin position="1650"/>
        <end position="1742"/>
    </location>
</feature>
<dbReference type="PANTHER" id="PTHR13817:SF73">
    <property type="entry name" value="FIBRONECTIN TYPE-III DOMAIN-CONTAINING PROTEIN"/>
    <property type="match status" value="1"/>
</dbReference>
<dbReference type="PROSITE" id="PS50853">
    <property type="entry name" value="FN3"/>
    <property type="match status" value="4"/>
</dbReference>
<dbReference type="InterPro" id="IPR050964">
    <property type="entry name" value="Striated_Muscle_Regulatory"/>
</dbReference>
<keyword evidence="7" id="KW-1185">Reference proteome</keyword>
<dbReference type="SUPFAM" id="SSF49265">
    <property type="entry name" value="Fibronectin type III"/>
    <property type="match status" value="4"/>
</dbReference>
<dbReference type="PANTHER" id="PTHR13817">
    <property type="entry name" value="TITIN"/>
    <property type="match status" value="1"/>
</dbReference>
<evidence type="ECO:0000256" key="4">
    <source>
        <dbReference type="SAM" id="MobiDB-lite"/>
    </source>
</evidence>
<dbReference type="InterPro" id="IPR003961">
    <property type="entry name" value="FN3_dom"/>
</dbReference>
<dbReference type="Pfam" id="PF00041">
    <property type="entry name" value="fn3"/>
    <property type="match status" value="2"/>
</dbReference>
<accession>A0ABU0GPY7</accession>
<dbReference type="EMBL" id="JAUSVM010000001">
    <property type="protein sequence ID" value="MDQ0426670.1"/>
    <property type="molecule type" value="Genomic_DNA"/>
</dbReference>
<evidence type="ECO:0000313" key="7">
    <source>
        <dbReference type="Proteomes" id="UP001240250"/>
    </source>
</evidence>
<proteinExistence type="predicted"/>
<dbReference type="Pfam" id="PF17963">
    <property type="entry name" value="Big_9"/>
    <property type="match status" value="6"/>
</dbReference>
<feature type="domain" description="Fibronectin type-III" evidence="5">
    <location>
        <begin position="1464"/>
        <end position="1554"/>
    </location>
</feature>
<dbReference type="InterPro" id="IPR036116">
    <property type="entry name" value="FN3_sf"/>
</dbReference>
<dbReference type="PRINTS" id="PR00014">
    <property type="entry name" value="FNTYPEIII"/>
</dbReference>
<keyword evidence="2" id="KW-0378">Hydrolase</keyword>
<dbReference type="Gene3D" id="2.60.40.2810">
    <property type="match status" value="1"/>
</dbReference>
<protein>
    <recommendedName>
        <fullName evidence="5">Fibronectin type-III domain-containing protein</fullName>
    </recommendedName>
</protein>
<feature type="region of interest" description="Disordered" evidence="4">
    <location>
        <begin position="1625"/>
        <end position="1657"/>
    </location>
</feature>
<feature type="domain" description="Fibronectin type-III" evidence="5">
    <location>
        <begin position="1942"/>
        <end position="2045"/>
    </location>
</feature>
<feature type="compositionally biased region" description="Acidic residues" evidence="4">
    <location>
        <begin position="356"/>
        <end position="370"/>
    </location>
</feature>
<feature type="domain" description="Fibronectin type-III" evidence="5">
    <location>
        <begin position="1556"/>
        <end position="1644"/>
    </location>
</feature>
<evidence type="ECO:0000256" key="1">
    <source>
        <dbReference type="ARBA" id="ARBA00022737"/>
    </source>
</evidence>
<sequence>MSRWHPRSWRRKPMTTAAAVVTVPAIVLTLALVDRGFPLARVDLNDGGVWLTATSQLSLGRYNVPVEELDGGLVTESGEFDVLQDEGAVLLVEPTTVSVVDPAAVATTTRVATGGADVSMAAGRAALVDDAGDVWVRDLVSLDGLDLTADTPDLQLGEGGAAVVARSGTVLGVAPEDGAVTRVPAATPLAPEDAGTLGPLEVDAVTAVGDELVVLSGSTVRTTRGEVTLDGEGLVLQQPGPAASTVLVASRDALWEVPLDGGTPREHPTTGSGTPAAPVRVGECAQAAWASSIGSSLVLCQGRDAQVEDLEGMTSGDRLAFRVNRGLVVLNDTVAGRVWLPQQDTQVRVPNWQDIVPEDEPQDSEDDSESGEVTQEPVTECTDQTAPPVAVDDEFGVRAGRSRVLPVIDNDSSSDCGILVISQVGALPAEFGTVEAVRGGRALQVHVLEGATGSAEFEYVVNDGRGVNAPATATVRLTVSDGDEAPVQVRTSSLTVETGGQIQHGVLADFEDADGDDLLLVGATADVTVGSVRFRQDGVLTYTADGGGLGRTTVQVQVSDGTHVVDGEVVVDVRAAGSVPPRIDPVHAVTYVGQEVVVRPLDAVRSASSEPARLASVSDTVGATITPDLTAGTFGFRAARAGTYYVPFVVTAAPQQATGLARIDVREWPEQAQPPIAVRDVALLPAGGSVTIDPLANDEDPADNVLVLQSVTTPEDSGLQVAVLDRRYVQIRADRTPDRPVLLTYEVSNGTASARGEIVVQPIPPSASSQPPFVPNVEATVRAGGVVTIPVLEGASDPDGDALTVLRDLPEPLAEGDGLLFVSGDVLRYQAPDRALTARATFAVADTAGNVTAATVTVRVHASDADTKSPPRPRDVVARVFEGDTVRIPVPLVGIDDDGDGVTLLGEATAGTLGRVSEVGADWLEYEAFPGSRGTDTFTYAVEDWVGQRAVATVRVGIAPRPTTGSGVVAVDDAVTLRPGQRVEVRVLANDIDSTGRELTLESVEVPEGVQAEVQGRRIVVTAPPTPGVVPIVYLVTNDVGGSDYGTLTVTVTDDAPVEPPVARDVLVPAIDTLGKTEVSVDVLAVAQNPSGPLSDLEVSVPASHGDVARVAPDGQVVVTLVDHAQTVPYRLVNRTAPEADAYAFITVPALGFFPPQLRPRAPELRVASGETLTIPLAEHVQVAPGREPSIADPTLVTATRSNGAELVQDAHTLVFTSADGYAGPASISVPVTDATGASDTSARTTLLTLPITVFAVDDHPPTFQPATLEVAPGEAATRLDLRALTVGPEQGSGATGERYGYRLVAGVPAGFSATLEGSELRVAADATTPKGTTGRLDLQLTYGRSGVMDVGVDLKVIASSRKTATVRDFVVDDAVQGRESTVQVLEGSTNPFAERGPLTVVGAVVETAGAGTAAASSSSVTVRPNGDFIGNMTVRYRVRDVTGDPSREVEGRISVRVSGVPDAPVPPRIGEVRDRTVVLSWTAPDNRNEPITEYRVTAQPGSVVRSCASTTCTIDGLTNDTEYTFTVAARNRVGWSEESPRSAPARPDAVPETPAPPRLAFGDRSITATWTAPVSNGSPITSYSLLISPAPEFGSATRTTSSLSYTFEGLRNGDSYTIQVRAHNRAPEPSAWSESSAAESPAGRPTAPVPSATKGQIDVLGNGTIEVGWPGLSRTEAGGADVQRYEVSVDGGPAFSVGTQASYRFTEAQRGRTYTFAVRAVNKAGEGPWGRDTGQIWSVPGPVSSFTATPTGAGDRRGYNDGQVLLSWSAPSDDGGAPISGYEVEGVGRFGANVTRHTVSAVPGGSAPTYRVRAINQRDLAGEWRTVTSGLVVTAPGAVTNVALGEPARDADRQPTAVTATWSGVDWAGSDGTYTVEFFVDNRRTDRQENVSGTSATSSAGMPRFGFVNRSATLRVVVTATNGAGSGVSGAADRVITRASQPGDVNAGFGISVSDGGSAITGSWDAPTDTGGQNIAITGYKVQVQIDGGTWRDFQQTSTSRLDAAPLSPAASPGRAVRIRVKALNQFGESQEWAPSVEVIVPRAPEPTPDPPGGGGGG</sequence>
<dbReference type="SMART" id="SM00060">
    <property type="entry name" value="FN3"/>
    <property type="match status" value="5"/>
</dbReference>
<keyword evidence="3" id="KW-0119">Carbohydrate metabolism</keyword>
<feature type="compositionally biased region" description="Polar residues" evidence="4">
    <location>
        <begin position="371"/>
        <end position="385"/>
    </location>
</feature>
<evidence type="ECO:0000313" key="6">
    <source>
        <dbReference type="EMBL" id="MDQ0426670.1"/>
    </source>
</evidence>
<feature type="compositionally biased region" description="Low complexity" evidence="4">
    <location>
        <begin position="1628"/>
        <end position="1643"/>
    </location>
</feature>
<gene>
    <name evidence="6" type="ORF">JO380_003051</name>
</gene>
<name>A0ABU0GPY7_9CELL</name>
<dbReference type="RefSeq" id="WP_082740300.1">
    <property type="nucleotide sequence ID" value="NZ_JAUSVM010000001.1"/>
</dbReference>
<dbReference type="CDD" id="cd00063">
    <property type="entry name" value="FN3"/>
    <property type="match status" value="5"/>
</dbReference>